<dbReference type="EMBL" id="BMPG01000001">
    <property type="protein sequence ID" value="GGL52841.1"/>
    <property type="molecule type" value="Genomic_DNA"/>
</dbReference>
<gene>
    <name evidence="1" type="ORF">GCM10009039_08840</name>
</gene>
<comment type="caution">
    <text evidence="1">The sequence shown here is derived from an EMBL/GenBank/DDBJ whole genome shotgun (WGS) entry which is preliminary data.</text>
</comment>
<keyword evidence="2" id="KW-1185">Reference proteome</keyword>
<name>A0A830F9D7_9EURY</name>
<reference evidence="1" key="2">
    <citation type="submission" date="2020-09" db="EMBL/GenBank/DDBJ databases">
        <authorList>
            <person name="Sun Q."/>
            <person name="Ohkuma M."/>
        </authorList>
    </citation>
    <scope>NUCLEOTIDE SEQUENCE</scope>
    <source>
        <strain evidence="1">JCM 19596</strain>
    </source>
</reference>
<dbReference type="RefSeq" id="WP_188976229.1">
    <property type="nucleotide sequence ID" value="NZ_BMPG01000001.1"/>
</dbReference>
<protein>
    <recommendedName>
        <fullName evidence="3">MarR family transcriptional regulator</fullName>
    </recommendedName>
</protein>
<evidence type="ECO:0000313" key="1">
    <source>
        <dbReference type="EMBL" id="GGL52841.1"/>
    </source>
</evidence>
<reference evidence="1" key="1">
    <citation type="journal article" date="2014" name="Int. J. Syst. Evol. Microbiol.">
        <title>Complete genome sequence of Corynebacterium casei LMG S-19264T (=DSM 44701T), isolated from a smear-ripened cheese.</title>
        <authorList>
            <consortium name="US DOE Joint Genome Institute (JGI-PGF)"/>
            <person name="Walter F."/>
            <person name="Albersmeier A."/>
            <person name="Kalinowski J."/>
            <person name="Ruckert C."/>
        </authorList>
    </citation>
    <scope>NUCLEOTIDE SEQUENCE</scope>
    <source>
        <strain evidence="1">JCM 19596</strain>
    </source>
</reference>
<evidence type="ECO:0000313" key="2">
    <source>
        <dbReference type="Proteomes" id="UP000607197"/>
    </source>
</evidence>
<evidence type="ECO:0008006" key="3">
    <source>
        <dbReference type="Google" id="ProtNLM"/>
    </source>
</evidence>
<dbReference type="OrthoDB" id="265531at2157"/>
<dbReference type="AlphaFoldDB" id="A0A830F9D7"/>
<proteinExistence type="predicted"/>
<organism evidence="1 2">
    <name type="scientific">Halocalculus aciditolerans</name>
    <dbReference type="NCBI Taxonomy" id="1383812"/>
    <lineage>
        <taxon>Archaea</taxon>
        <taxon>Methanobacteriati</taxon>
        <taxon>Methanobacteriota</taxon>
        <taxon>Stenosarchaea group</taxon>
        <taxon>Halobacteria</taxon>
        <taxon>Halobacteriales</taxon>
        <taxon>Halobacteriaceae</taxon>
        <taxon>Halocalculus</taxon>
    </lineage>
</organism>
<sequence length="81" mass="8500">MSDAPDLSCHAKLARVVLDNRGPLSPAEVATEARITEADAEDALTELETAGLVDCVCGVCATKEVVYELRTESEPEPAGQA</sequence>
<dbReference type="Proteomes" id="UP000607197">
    <property type="component" value="Unassembled WGS sequence"/>
</dbReference>
<accession>A0A830F9D7</accession>